<protein>
    <submittedName>
        <fullName evidence="1">Uncharacterized protein</fullName>
    </submittedName>
</protein>
<accession>A0AAV2IVP6</accession>
<dbReference type="Proteomes" id="UP001497482">
    <property type="component" value="Chromosome 1"/>
</dbReference>
<proteinExistence type="predicted"/>
<organism evidence="1 2">
    <name type="scientific">Knipowitschia caucasica</name>
    <name type="common">Caucasian dwarf goby</name>
    <name type="synonym">Pomatoschistus caucasicus</name>
    <dbReference type="NCBI Taxonomy" id="637954"/>
    <lineage>
        <taxon>Eukaryota</taxon>
        <taxon>Metazoa</taxon>
        <taxon>Chordata</taxon>
        <taxon>Craniata</taxon>
        <taxon>Vertebrata</taxon>
        <taxon>Euteleostomi</taxon>
        <taxon>Actinopterygii</taxon>
        <taxon>Neopterygii</taxon>
        <taxon>Teleostei</taxon>
        <taxon>Neoteleostei</taxon>
        <taxon>Acanthomorphata</taxon>
        <taxon>Gobiaria</taxon>
        <taxon>Gobiiformes</taxon>
        <taxon>Gobioidei</taxon>
        <taxon>Gobiidae</taxon>
        <taxon>Gobiinae</taxon>
        <taxon>Knipowitschia</taxon>
    </lineage>
</organism>
<dbReference type="EMBL" id="OZ035823">
    <property type="protein sequence ID" value="CAL1568148.1"/>
    <property type="molecule type" value="Genomic_DNA"/>
</dbReference>
<sequence length="118" mass="13054">MVGAELASMWWCTVTPPTPPSVILQRVRHYQTLRCSLAGADDWPRGAPSPPDVPSTAALLGHPPLRAFSLHILPSSPRTGRPWRWRWGGTTPTTVTPPTPFLGPTWDYASNYCCEFVE</sequence>
<name>A0AAV2IVP6_KNICA</name>
<evidence type="ECO:0000313" key="1">
    <source>
        <dbReference type="EMBL" id="CAL1568148.1"/>
    </source>
</evidence>
<dbReference type="AlphaFoldDB" id="A0AAV2IVP6"/>
<keyword evidence="2" id="KW-1185">Reference proteome</keyword>
<reference evidence="1 2" key="1">
    <citation type="submission" date="2024-04" db="EMBL/GenBank/DDBJ databases">
        <authorList>
            <person name="Waldvogel A.-M."/>
            <person name="Schoenle A."/>
        </authorList>
    </citation>
    <scope>NUCLEOTIDE SEQUENCE [LARGE SCALE GENOMIC DNA]</scope>
</reference>
<evidence type="ECO:0000313" key="2">
    <source>
        <dbReference type="Proteomes" id="UP001497482"/>
    </source>
</evidence>
<gene>
    <name evidence="1" type="ORF">KC01_LOCUS822</name>
</gene>